<evidence type="ECO:0000256" key="2">
    <source>
        <dbReference type="ARBA" id="ARBA00022598"/>
    </source>
</evidence>
<evidence type="ECO:0000256" key="1">
    <source>
        <dbReference type="ARBA" id="ARBA00001946"/>
    </source>
</evidence>
<comment type="similarity">
    <text evidence="4 5">Belongs to the glutamine synthetase family.</text>
</comment>
<reference evidence="8" key="1">
    <citation type="submission" date="2017-11" db="EMBL/GenBank/DDBJ databases">
        <title>The draft genome sequence of Chromatocurvus sp. F02.</title>
        <authorList>
            <person name="Du Z.-J."/>
            <person name="Chang Y.-Q."/>
        </authorList>
    </citation>
    <scope>NUCLEOTIDE SEQUENCE [LARGE SCALE GENOMIC DNA]</scope>
    <source>
        <strain evidence="8">F02</strain>
    </source>
</reference>
<dbReference type="GO" id="GO:0006598">
    <property type="term" value="P:polyamine catabolic process"/>
    <property type="evidence" value="ECO:0007669"/>
    <property type="project" value="TreeGrafter"/>
</dbReference>
<name>A0A2N5Y6N3_9GAMM</name>
<dbReference type="Gene3D" id="3.30.590.10">
    <property type="entry name" value="Glutamine synthetase/guanido kinase, catalytic domain"/>
    <property type="match status" value="1"/>
</dbReference>
<dbReference type="Pfam" id="PF00120">
    <property type="entry name" value="Gln-synt_C"/>
    <property type="match status" value="1"/>
</dbReference>
<comment type="caution">
    <text evidence="7">The sequence shown here is derived from an EMBL/GenBank/DDBJ whole genome shotgun (WGS) entry which is preliminary data.</text>
</comment>
<keyword evidence="3" id="KW-0460">Magnesium</keyword>
<keyword evidence="2" id="KW-0436">Ligase</keyword>
<dbReference type="EMBL" id="PKLZ01000001">
    <property type="protein sequence ID" value="PLW84058.1"/>
    <property type="molecule type" value="Genomic_DNA"/>
</dbReference>
<dbReference type="PANTHER" id="PTHR43785:SF12">
    <property type="entry name" value="TYPE-1 GLUTAMINE SYNTHETASE 2"/>
    <property type="match status" value="1"/>
</dbReference>
<dbReference type="SUPFAM" id="SSF54368">
    <property type="entry name" value="Glutamine synthetase, N-terminal domain"/>
    <property type="match status" value="1"/>
</dbReference>
<accession>A0A2N5Y6N3</accession>
<evidence type="ECO:0000313" key="7">
    <source>
        <dbReference type="EMBL" id="PLW84058.1"/>
    </source>
</evidence>
<proteinExistence type="inferred from homology"/>
<evidence type="ECO:0000259" key="6">
    <source>
        <dbReference type="PROSITE" id="PS51987"/>
    </source>
</evidence>
<dbReference type="PROSITE" id="PS00181">
    <property type="entry name" value="GLNA_ATP"/>
    <property type="match status" value="1"/>
</dbReference>
<dbReference type="AlphaFoldDB" id="A0A2N5Y6N3"/>
<feature type="domain" description="GS catalytic" evidence="6">
    <location>
        <begin position="114"/>
        <end position="447"/>
    </location>
</feature>
<dbReference type="Proteomes" id="UP000234845">
    <property type="component" value="Unassembled WGS sequence"/>
</dbReference>
<dbReference type="SMART" id="SM01230">
    <property type="entry name" value="Gln-synt_C"/>
    <property type="match status" value="1"/>
</dbReference>
<protein>
    <submittedName>
        <fullName evidence="7">Glutamine synthetase</fullName>
    </submittedName>
</protein>
<dbReference type="PANTHER" id="PTHR43785">
    <property type="entry name" value="GAMMA-GLUTAMYLPUTRESCINE SYNTHETASE"/>
    <property type="match status" value="1"/>
</dbReference>
<dbReference type="InterPro" id="IPR027303">
    <property type="entry name" value="Gln_synth_gly_rich_site"/>
</dbReference>
<keyword evidence="8" id="KW-1185">Reference proteome</keyword>
<dbReference type="RefSeq" id="WP_101519695.1">
    <property type="nucleotide sequence ID" value="NZ_PKLZ01000001.1"/>
</dbReference>
<evidence type="ECO:0000256" key="3">
    <source>
        <dbReference type="ARBA" id="ARBA00022842"/>
    </source>
</evidence>
<dbReference type="SUPFAM" id="SSF55931">
    <property type="entry name" value="Glutamine synthetase/guanido kinase"/>
    <property type="match status" value="1"/>
</dbReference>
<dbReference type="GO" id="GO:0006542">
    <property type="term" value="P:glutamine biosynthetic process"/>
    <property type="evidence" value="ECO:0007669"/>
    <property type="project" value="InterPro"/>
</dbReference>
<dbReference type="InterPro" id="IPR008146">
    <property type="entry name" value="Gln_synth_cat_dom"/>
</dbReference>
<evidence type="ECO:0000256" key="4">
    <source>
        <dbReference type="PROSITE-ProRule" id="PRU01331"/>
    </source>
</evidence>
<dbReference type="InterPro" id="IPR014746">
    <property type="entry name" value="Gln_synth/guanido_kin_cat_dom"/>
</dbReference>
<organism evidence="7 8">
    <name type="scientific">Kineobactrum sediminis</name>
    <dbReference type="NCBI Taxonomy" id="1905677"/>
    <lineage>
        <taxon>Bacteria</taxon>
        <taxon>Pseudomonadati</taxon>
        <taxon>Pseudomonadota</taxon>
        <taxon>Gammaproteobacteria</taxon>
        <taxon>Cellvibrionales</taxon>
        <taxon>Halieaceae</taxon>
        <taxon>Kineobactrum</taxon>
    </lineage>
</organism>
<dbReference type="InterPro" id="IPR036651">
    <property type="entry name" value="Gln_synt_N_sf"/>
</dbReference>
<evidence type="ECO:0000313" key="8">
    <source>
        <dbReference type="Proteomes" id="UP000234845"/>
    </source>
</evidence>
<evidence type="ECO:0000256" key="5">
    <source>
        <dbReference type="RuleBase" id="RU000384"/>
    </source>
</evidence>
<dbReference type="GO" id="GO:0004356">
    <property type="term" value="F:glutamine synthetase activity"/>
    <property type="evidence" value="ECO:0007669"/>
    <property type="project" value="InterPro"/>
</dbReference>
<dbReference type="OrthoDB" id="9789509at2"/>
<gene>
    <name evidence="7" type="ORF">CWI75_01535</name>
</gene>
<comment type="cofactor">
    <cofactor evidence="1">
        <name>Mg(2+)</name>
        <dbReference type="ChEBI" id="CHEBI:18420"/>
    </cofactor>
</comment>
<dbReference type="PROSITE" id="PS51987">
    <property type="entry name" value="GS_CATALYTIC"/>
    <property type="match status" value="1"/>
</dbReference>
<sequence>MSLEADWFLRAHPEITTVEALLPDCNGIMRGKWLPRHKLGNIFDGELKLPKTALSLDIWGRDVEELVFASGDADGICRPVEGSLLPTPWSPGSQHGQVMLSMFNADGEPYLGDPRHVLKQVVARFQKHGWTPVVAAELEFSLVRWDNTLPLHTCPSPAGSHPIGGNMYGLDVLNQHREMMEELRLACELQDLPFDGVVKESAPSQYEINMQHVPSPVLAAKQILMMKRLIKGVAHKHGLVASFMPKPFENEAGNGMHVHCSVLDQRGNNVFDDGSERGTPLLHHAIAGCMEHMADSMIVFSPGFNGYRRFQPGSHAPTYPCWGYENRTVAVRVPAGSHAARRLEHRVAGADSNPYLLFAVLLAAMLDGIEQQTSPGEPTRGDGYSQKNSSLPKYMHEALERFRGSDFIRTALGGELQRIFTLTKEQEVAEFAHRISLLEYQSYLERT</sequence>